<reference evidence="1 2" key="1">
    <citation type="submission" date="2020-08" db="EMBL/GenBank/DDBJ databases">
        <title>Genomic Encyclopedia of Type Strains, Phase IV (KMG-IV): sequencing the most valuable type-strain genomes for metagenomic binning, comparative biology and taxonomic classification.</title>
        <authorList>
            <person name="Goeker M."/>
        </authorList>
    </citation>
    <scope>NUCLEOTIDE SEQUENCE [LARGE SCALE GENOMIC DNA]</scope>
    <source>
        <strain evidence="1 2">DSM 15867</strain>
    </source>
</reference>
<name>A0A7W7AKV4_9SPHN</name>
<evidence type="ECO:0000313" key="1">
    <source>
        <dbReference type="EMBL" id="MBB4618921.1"/>
    </source>
</evidence>
<proteinExistence type="predicted"/>
<keyword evidence="2" id="KW-1185">Reference proteome</keyword>
<dbReference type="EMBL" id="JACHNY010000006">
    <property type="protein sequence ID" value="MBB4618921.1"/>
    <property type="molecule type" value="Genomic_DNA"/>
</dbReference>
<dbReference type="Proteomes" id="UP000574769">
    <property type="component" value="Unassembled WGS sequence"/>
</dbReference>
<evidence type="ECO:0000313" key="2">
    <source>
        <dbReference type="Proteomes" id="UP000574769"/>
    </source>
</evidence>
<sequence>MAATTMERAFQVARAGQCRTLGDLRRTLIREGYDSVHAQISGGSLTRQLRDLMRVAAQG</sequence>
<protein>
    <submittedName>
        <fullName evidence="1">Uncharacterized protein</fullName>
    </submittedName>
</protein>
<comment type="caution">
    <text evidence="1">The sequence shown here is derived from an EMBL/GenBank/DDBJ whole genome shotgun (WGS) entry which is preliminary data.</text>
</comment>
<dbReference type="RefSeq" id="WP_125993106.1">
    <property type="nucleotide sequence ID" value="NZ_JACHNY010000006.1"/>
</dbReference>
<accession>A0A7W7AKV4</accession>
<organism evidence="1 2">
    <name type="scientific">Sphingomonas abaci</name>
    <dbReference type="NCBI Taxonomy" id="237611"/>
    <lineage>
        <taxon>Bacteria</taxon>
        <taxon>Pseudomonadati</taxon>
        <taxon>Pseudomonadota</taxon>
        <taxon>Alphaproteobacteria</taxon>
        <taxon>Sphingomonadales</taxon>
        <taxon>Sphingomonadaceae</taxon>
        <taxon>Sphingomonas</taxon>
    </lineage>
</organism>
<gene>
    <name evidence="1" type="ORF">GGQ96_003067</name>
</gene>
<dbReference type="AlphaFoldDB" id="A0A7W7AKV4"/>